<gene>
    <name evidence="1" type="ORF">CLIB1444_02S03620</name>
</gene>
<evidence type="ECO:0000313" key="1">
    <source>
        <dbReference type="EMBL" id="CAH6719221.1"/>
    </source>
</evidence>
<name>A0ACA9Y2P0_9ASCO</name>
<protein>
    <submittedName>
        <fullName evidence="1">Probable 26S proteasome regulatory subunit p28</fullName>
    </submittedName>
</protein>
<keyword evidence="2" id="KW-1185">Reference proteome</keyword>
<dbReference type="EMBL" id="CALSDN010000002">
    <property type="protein sequence ID" value="CAH6719221.1"/>
    <property type="molecule type" value="Genomic_DNA"/>
</dbReference>
<evidence type="ECO:0000313" key="2">
    <source>
        <dbReference type="Proteomes" id="UP001152531"/>
    </source>
</evidence>
<reference evidence="1" key="1">
    <citation type="submission" date="2022-06" db="EMBL/GenBank/DDBJ databases">
        <authorList>
            <person name="Legras J.-L."/>
            <person name="Devillers H."/>
            <person name="Grondin C."/>
        </authorList>
    </citation>
    <scope>NUCLEOTIDE SEQUENCE</scope>
    <source>
        <strain evidence="1">CLIB 1444</strain>
    </source>
</reference>
<dbReference type="Proteomes" id="UP001152531">
    <property type="component" value="Unassembled WGS sequence"/>
</dbReference>
<organism evidence="1 2">
    <name type="scientific">[Candida] jaroonii</name>
    <dbReference type="NCBI Taxonomy" id="467808"/>
    <lineage>
        <taxon>Eukaryota</taxon>
        <taxon>Fungi</taxon>
        <taxon>Dikarya</taxon>
        <taxon>Ascomycota</taxon>
        <taxon>Saccharomycotina</taxon>
        <taxon>Pichiomycetes</taxon>
        <taxon>Debaryomycetaceae</taxon>
        <taxon>Yamadazyma</taxon>
    </lineage>
</organism>
<sequence length="227" mass="25109">MKDEDKFLIHENIKSGNTLIASQLINENPQLNLRADEDGRCPIHWAVSMNNFEMVKLLGSKGNLDIDELIDDSGWTAIHIACSIGNEEMLDYLMKLTPTPDVNLKTNQGVTPLHLAISKKNLGVIKKLIIEYKCKCNVKDKNGYTPLQRASSIGLLSIITLLNEKGKVNLNSTDNYGWTALHHALAEGKGDAAKLLIDLGADKEVNSPDGLPIDVCVDEKIKKYVFQ</sequence>
<comment type="caution">
    <text evidence="1">The sequence shown here is derived from an EMBL/GenBank/DDBJ whole genome shotgun (WGS) entry which is preliminary data.</text>
</comment>
<proteinExistence type="predicted"/>
<accession>A0ACA9Y2P0</accession>
<keyword evidence="1" id="KW-0647">Proteasome</keyword>